<accession>G8BYC5</accession>
<dbReference type="GO" id="GO:0005935">
    <property type="term" value="C:cellular bud neck"/>
    <property type="evidence" value="ECO:0007669"/>
    <property type="project" value="TreeGrafter"/>
</dbReference>
<feature type="region of interest" description="Disordered" evidence="1">
    <location>
        <begin position="46"/>
        <end position="69"/>
    </location>
</feature>
<dbReference type="PANTHER" id="PTHR36089:SF1">
    <property type="entry name" value="CHITIN SYNTHASE 3 COMPLEX PROTEIN CSI2-RELATED"/>
    <property type="match status" value="1"/>
</dbReference>
<feature type="region of interest" description="Disordered" evidence="1">
    <location>
        <begin position="299"/>
        <end position="320"/>
    </location>
</feature>
<keyword evidence="2" id="KW-1133">Transmembrane helix</keyword>
<evidence type="ECO:0008006" key="6">
    <source>
        <dbReference type="Google" id="ProtNLM"/>
    </source>
</evidence>
<dbReference type="Proteomes" id="UP000005666">
    <property type="component" value="Chromosome 10"/>
</dbReference>
<evidence type="ECO:0000256" key="2">
    <source>
        <dbReference type="SAM" id="Phobius"/>
    </source>
</evidence>
<feature type="chain" id="PRO_5003508766" description="Mid2 domain-containing protein" evidence="3">
    <location>
        <begin position="24"/>
        <end position="320"/>
    </location>
</feature>
<evidence type="ECO:0000256" key="3">
    <source>
        <dbReference type="SAM" id="SignalP"/>
    </source>
</evidence>
<feature type="transmembrane region" description="Helical" evidence="2">
    <location>
        <begin position="110"/>
        <end position="132"/>
    </location>
</feature>
<name>G8BYC5_TETPH</name>
<organism evidence="4 5">
    <name type="scientific">Tetrapisispora phaffii (strain ATCC 24235 / CBS 4417 / NBRC 1672 / NRRL Y-8282 / UCD 70-5)</name>
    <name type="common">Yeast</name>
    <name type="synonym">Fabospora phaffii</name>
    <dbReference type="NCBI Taxonomy" id="1071381"/>
    <lineage>
        <taxon>Eukaryota</taxon>
        <taxon>Fungi</taxon>
        <taxon>Dikarya</taxon>
        <taxon>Ascomycota</taxon>
        <taxon>Saccharomycotina</taxon>
        <taxon>Saccharomycetes</taxon>
        <taxon>Saccharomycetales</taxon>
        <taxon>Saccharomycetaceae</taxon>
        <taxon>Tetrapisispora</taxon>
    </lineage>
</organism>
<dbReference type="InterPro" id="IPR051009">
    <property type="entry name" value="PRM"/>
</dbReference>
<protein>
    <recommendedName>
        <fullName evidence="6">Mid2 domain-containing protein</fullName>
    </recommendedName>
</protein>
<dbReference type="OrthoDB" id="4065319at2759"/>
<dbReference type="RefSeq" id="XP_003687301.1">
    <property type="nucleotide sequence ID" value="XM_003687253.1"/>
</dbReference>
<dbReference type="KEGG" id="tpf:TPHA_0J00440"/>
<dbReference type="PANTHER" id="PTHR36089">
    <property type="entry name" value="CHITIN SYNTHASE 3 COMPLEX PROTEIN CSI2-RELATED"/>
    <property type="match status" value="1"/>
</dbReference>
<reference evidence="4 5" key="1">
    <citation type="journal article" date="2011" name="Proc. Natl. Acad. Sci. U.S.A.">
        <title>Evolutionary erosion of yeast sex chromosomes by mating-type switching accidents.</title>
        <authorList>
            <person name="Gordon J.L."/>
            <person name="Armisen D."/>
            <person name="Proux-Wera E."/>
            <person name="Oheigeartaigh S.S."/>
            <person name="Byrne K.P."/>
            <person name="Wolfe K.H."/>
        </authorList>
    </citation>
    <scope>NUCLEOTIDE SEQUENCE [LARGE SCALE GENOMIC DNA]</scope>
    <source>
        <strain evidence="5">ATCC 24235 / CBS 4417 / NBRC 1672 / NRRL Y-8282 / UCD 70-5</strain>
    </source>
</reference>
<evidence type="ECO:0000313" key="5">
    <source>
        <dbReference type="Proteomes" id="UP000005666"/>
    </source>
</evidence>
<sequence>MNITALTLYLFQLVVLTIGLTSASSTSSTGSGTNTKNLPNLVSVRTTSTSESQTSTSSITSSTTTGSSSIYSSALYSSNSTTTSYSYSLGIPLTNHNKYISVPTDPEGTVYIAFGVILGVAFLLIILIWAILQFNSFRNTKAWDSDQDGNIHTMDLEKTFQNNINYNNVYSSSNLALTNSQDACSNSSGSPNTNSSVSDSNNSMSDNIDFESDMTEKVLREKMMENKFTLNARDTMFISPTELFTQTGKPYNFQAIPDNGSELNLQIEQTMISPIRDVSKTNSVYGNNFQNYSLSQTDFQSKPKKFRPPSMHLEDLLNNS</sequence>
<proteinExistence type="predicted"/>
<dbReference type="GO" id="GO:0000324">
    <property type="term" value="C:fungal-type vacuole"/>
    <property type="evidence" value="ECO:0007669"/>
    <property type="project" value="TreeGrafter"/>
</dbReference>
<keyword evidence="5" id="KW-1185">Reference proteome</keyword>
<keyword evidence="2" id="KW-0472">Membrane</keyword>
<evidence type="ECO:0000313" key="4">
    <source>
        <dbReference type="EMBL" id="CCE64867.1"/>
    </source>
</evidence>
<feature type="compositionally biased region" description="Low complexity" evidence="1">
    <location>
        <begin position="185"/>
        <end position="207"/>
    </location>
</feature>
<dbReference type="GeneID" id="11533076"/>
<feature type="region of interest" description="Disordered" evidence="1">
    <location>
        <begin position="181"/>
        <end position="208"/>
    </location>
</feature>
<keyword evidence="3" id="KW-0732">Signal</keyword>
<evidence type="ECO:0000256" key="1">
    <source>
        <dbReference type="SAM" id="MobiDB-lite"/>
    </source>
</evidence>
<dbReference type="EMBL" id="HE612865">
    <property type="protein sequence ID" value="CCE64867.1"/>
    <property type="molecule type" value="Genomic_DNA"/>
</dbReference>
<feature type="signal peptide" evidence="3">
    <location>
        <begin position="1"/>
        <end position="23"/>
    </location>
</feature>
<dbReference type="HOGENOM" id="CLU_1020131_0_0_1"/>
<gene>
    <name evidence="4" type="primary">TPHA0J00440</name>
    <name evidence="4" type="ordered locus">TPHA_0J00440</name>
</gene>
<dbReference type="AlphaFoldDB" id="G8BYC5"/>
<keyword evidence="2" id="KW-0812">Transmembrane</keyword>